<reference evidence="1 2" key="1">
    <citation type="submission" date="2024-09" db="EMBL/GenBank/DDBJ databases">
        <title>Rethinking Asexuality: The Enigmatic Case of Functional Sexual Genes in Lepraria (Stereocaulaceae).</title>
        <authorList>
            <person name="Doellman M."/>
            <person name="Sun Y."/>
            <person name="Barcenas-Pena A."/>
            <person name="Lumbsch H.T."/>
            <person name="Grewe F."/>
        </authorList>
    </citation>
    <scope>NUCLEOTIDE SEQUENCE [LARGE SCALE GENOMIC DNA]</scope>
    <source>
        <strain evidence="1 2">Grewe 0041</strain>
    </source>
</reference>
<protein>
    <recommendedName>
        <fullName evidence="3">Dymeclin</fullName>
    </recommendedName>
</protein>
<evidence type="ECO:0008006" key="3">
    <source>
        <dbReference type="Google" id="ProtNLM"/>
    </source>
</evidence>
<keyword evidence="2" id="KW-1185">Reference proteome</keyword>
<organism evidence="1 2">
    <name type="scientific">Lepraria finkii</name>
    <dbReference type="NCBI Taxonomy" id="1340010"/>
    <lineage>
        <taxon>Eukaryota</taxon>
        <taxon>Fungi</taxon>
        <taxon>Dikarya</taxon>
        <taxon>Ascomycota</taxon>
        <taxon>Pezizomycotina</taxon>
        <taxon>Lecanoromycetes</taxon>
        <taxon>OSLEUM clade</taxon>
        <taxon>Lecanoromycetidae</taxon>
        <taxon>Lecanorales</taxon>
        <taxon>Lecanorineae</taxon>
        <taxon>Stereocaulaceae</taxon>
        <taxon>Lepraria</taxon>
    </lineage>
</organism>
<accession>A0ABR4AQ54</accession>
<dbReference type="Proteomes" id="UP001590951">
    <property type="component" value="Unassembled WGS sequence"/>
</dbReference>
<dbReference type="PANTHER" id="PTHR38791">
    <property type="entry name" value="ZN(II)2CYS6 TRANSCRIPTION FACTOR (EUROFUNG)-RELATED-RELATED"/>
    <property type="match status" value="1"/>
</dbReference>
<evidence type="ECO:0000313" key="1">
    <source>
        <dbReference type="EMBL" id="KAL2047857.1"/>
    </source>
</evidence>
<proteinExistence type="predicted"/>
<sequence length="300" mass="34181">MCRFLRTYDVLGSLYEHSALDKHLAASVDTVNLAFFSFQFHYPQASQLARAQYLSALPLLNKALISPDSATSDSALLTVLLLDLCEKITNNNPRSTDTWMSNVNGALALVEMRNNKEFLKQPGLRLSVRLSINLLISCVAANTPVSPALTKLRNDPEPFLNKDDPKWKLSGLVVKYASLQGEIQAGCLFGSDVIARTSDLDREYISLAENMPLGWLYITTYLEEASEGVLDRHFDTYADHHITQTWNVLRIMRILLNDILPFSQFGYHDRYYRFHSEGNLCHCAAVHEIRRRYSEEQERF</sequence>
<comment type="caution">
    <text evidence="1">The sequence shown here is derived from an EMBL/GenBank/DDBJ whole genome shotgun (WGS) entry which is preliminary data.</text>
</comment>
<evidence type="ECO:0000313" key="2">
    <source>
        <dbReference type="Proteomes" id="UP001590951"/>
    </source>
</evidence>
<gene>
    <name evidence="1" type="ORF">ABVK25_011266</name>
</gene>
<dbReference type="EMBL" id="JBHFEH010000091">
    <property type="protein sequence ID" value="KAL2047857.1"/>
    <property type="molecule type" value="Genomic_DNA"/>
</dbReference>
<name>A0ABR4AQ54_9LECA</name>
<dbReference type="PANTHER" id="PTHR38791:SF1">
    <property type="entry name" value="TRANSCRIPTION FACTOR, PUTATIVE-RELATED"/>
    <property type="match status" value="1"/>
</dbReference>
<dbReference type="InterPro" id="IPR053175">
    <property type="entry name" value="DHMBA_Reg_Transcription_Factor"/>
</dbReference>